<accession>A0AAJ7STL1</accession>
<dbReference type="InterPro" id="IPR008991">
    <property type="entry name" value="Translation_prot_SH3-like_sf"/>
</dbReference>
<dbReference type="InterPro" id="IPR002171">
    <property type="entry name" value="Ribosomal_uL2"/>
</dbReference>
<dbReference type="RefSeq" id="XP_032804511.1">
    <property type="nucleotide sequence ID" value="XM_032948620.1"/>
</dbReference>
<dbReference type="InterPro" id="IPR014722">
    <property type="entry name" value="Rib_uL2_dom2"/>
</dbReference>
<dbReference type="SMART" id="SM01383">
    <property type="entry name" value="Ribosomal_L2"/>
    <property type="match status" value="1"/>
</dbReference>
<evidence type="ECO:0000256" key="6">
    <source>
        <dbReference type="ARBA" id="ARBA00023274"/>
    </source>
</evidence>
<keyword evidence="3" id="KW-0809">Transit peptide</keyword>
<keyword evidence="12" id="KW-1185">Reference proteome</keyword>
<dbReference type="FunFam" id="2.40.50.140:FF:000157">
    <property type="entry name" value="39S ribosomal protein L2, mitochondrial"/>
    <property type="match status" value="1"/>
</dbReference>
<organism evidence="12 14">
    <name type="scientific">Petromyzon marinus</name>
    <name type="common">Sea lamprey</name>
    <dbReference type="NCBI Taxonomy" id="7757"/>
    <lineage>
        <taxon>Eukaryota</taxon>
        <taxon>Metazoa</taxon>
        <taxon>Chordata</taxon>
        <taxon>Craniata</taxon>
        <taxon>Vertebrata</taxon>
        <taxon>Cyclostomata</taxon>
        <taxon>Hyperoartia</taxon>
        <taxon>Petromyzontiformes</taxon>
        <taxon>Petromyzontidae</taxon>
        <taxon>Petromyzon</taxon>
    </lineage>
</organism>
<evidence type="ECO:0000313" key="14">
    <source>
        <dbReference type="RefSeq" id="XP_032804511.1"/>
    </source>
</evidence>
<sequence length="355" mass="38393">MSLYALASRGLRVITLALPNTTARAGTQGPRLLAHHRSITSIVVSSSYSSSSSSAAAAWCRSLAARITARRGIPESGFAARGVDAMALGPAQGFHTTTELHVYKAIWKKKKTYTIRPIGRKKTGGRDHTGRIRTHGIGGGHRQCYRMIDFKRLPEGLMAGRLDENKKVMEEKVMEVRYDPLRSADIALVAGGTHKRWIIATQSMQPGDVIKTSGFIGRMAVLAHEGDAYPVGALPVGTLINNLEVKPGAGAQLIRAAGTCGLLIRKVEGTAIIQLPSKHQIQVAETCMATVGRVSRVEHNKEPIGKAGRNRRFGRRPQSGLWQRKGGWAGRKIRPLPPIKNYAAKGSLIKPATPV</sequence>
<dbReference type="Pfam" id="PF00181">
    <property type="entry name" value="Ribosomal_L2_N"/>
    <property type="match status" value="1"/>
</dbReference>
<comment type="similarity">
    <text evidence="2">Belongs to the universal ribosomal protein uL2 family.</text>
</comment>
<dbReference type="GO" id="GO:0005762">
    <property type="term" value="C:mitochondrial large ribosomal subunit"/>
    <property type="evidence" value="ECO:0007669"/>
    <property type="project" value="TreeGrafter"/>
</dbReference>
<dbReference type="GO" id="GO:0003723">
    <property type="term" value="F:RNA binding"/>
    <property type="evidence" value="ECO:0007669"/>
    <property type="project" value="TreeGrafter"/>
</dbReference>
<dbReference type="GO" id="GO:0005743">
    <property type="term" value="C:mitochondrial inner membrane"/>
    <property type="evidence" value="ECO:0007669"/>
    <property type="project" value="UniProtKB-ARBA"/>
</dbReference>
<evidence type="ECO:0000256" key="3">
    <source>
        <dbReference type="ARBA" id="ARBA00022946"/>
    </source>
</evidence>
<gene>
    <name evidence="13 14" type="primary">MRPL2</name>
</gene>
<dbReference type="Proteomes" id="UP001318040">
    <property type="component" value="Chromosome 6"/>
</dbReference>
<dbReference type="Pfam" id="PF03947">
    <property type="entry name" value="Ribosomal_L2_C"/>
    <property type="match status" value="1"/>
</dbReference>
<dbReference type="GO" id="GO:0003735">
    <property type="term" value="F:structural constituent of ribosome"/>
    <property type="evidence" value="ECO:0007669"/>
    <property type="project" value="InterPro"/>
</dbReference>
<dbReference type="PANTHER" id="PTHR13691">
    <property type="entry name" value="RIBOSOMAL PROTEIN L2"/>
    <property type="match status" value="1"/>
</dbReference>
<dbReference type="InterPro" id="IPR022666">
    <property type="entry name" value="Ribosomal_uL2_RNA-bd_dom"/>
</dbReference>
<evidence type="ECO:0000256" key="9">
    <source>
        <dbReference type="SAM" id="MobiDB-lite"/>
    </source>
</evidence>
<keyword evidence="6" id="KW-0687">Ribonucleoprotein</keyword>
<reference evidence="13 14" key="1">
    <citation type="submission" date="2025-04" db="UniProtKB">
        <authorList>
            <consortium name="RefSeq"/>
        </authorList>
    </citation>
    <scope>IDENTIFICATION</scope>
    <source>
        <tissue evidence="13 14">Sperm</tissue>
    </source>
</reference>
<evidence type="ECO:0000256" key="8">
    <source>
        <dbReference type="ARBA" id="ARBA00082723"/>
    </source>
</evidence>
<dbReference type="PANTHER" id="PTHR13691:SF73">
    <property type="entry name" value="LARGE RIBOSOMAL SUBUNIT PROTEIN UL2M"/>
    <property type="match status" value="1"/>
</dbReference>
<dbReference type="InterPro" id="IPR022669">
    <property type="entry name" value="Ribosomal_uL2_C"/>
</dbReference>
<comment type="subcellular location">
    <subcellularLocation>
        <location evidence="1">Mitochondrion</location>
    </subcellularLocation>
</comment>
<dbReference type="GO" id="GO:0032543">
    <property type="term" value="P:mitochondrial translation"/>
    <property type="evidence" value="ECO:0007669"/>
    <property type="project" value="TreeGrafter"/>
</dbReference>
<evidence type="ECO:0000259" key="11">
    <source>
        <dbReference type="SMART" id="SM01383"/>
    </source>
</evidence>
<protein>
    <recommendedName>
        <fullName evidence="7">Large ribosomal subunit protein uL2m</fullName>
    </recommendedName>
    <alternativeName>
        <fullName evidence="8">39S ribosomal protein L2, mitochondrial</fullName>
    </alternativeName>
</protein>
<proteinExistence type="inferred from homology"/>
<feature type="domain" description="Large ribosomal subunit protein uL2 C-terminal" evidence="10">
    <location>
        <begin position="223"/>
        <end position="338"/>
    </location>
</feature>
<name>A0AAJ7STL1_PETMA</name>
<dbReference type="SUPFAM" id="SSF50104">
    <property type="entry name" value="Translation proteins SH3-like domain"/>
    <property type="match status" value="1"/>
</dbReference>
<dbReference type="RefSeq" id="XP_032804510.1">
    <property type="nucleotide sequence ID" value="XM_032948619.1"/>
</dbReference>
<dbReference type="Gene3D" id="2.30.30.30">
    <property type="match status" value="1"/>
</dbReference>
<dbReference type="SMART" id="SM01382">
    <property type="entry name" value="Ribosomal_L2_C"/>
    <property type="match status" value="1"/>
</dbReference>
<evidence type="ECO:0000313" key="12">
    <source>
        <dbReference type="Proteomes" id="UP001318040"/>
    </source>
</evidence>
<dbReference type="SUPFAM" id="SSF50249">
    <property type="entry name" value="Nucleic acid-binding proteins"/>
    <property type="match status" value="1"/>
</dbReference>
<evidence type="ECO:0000259" key="10">
    <source>
        <dbReference type="SMART" id="SM01382"/>
    </source>
</evidence>
<evidence type="ECO:0000256" key="5">
    <source>
        <dbReference type="ARBA" id="ARBA00023128"/>
    </source>
</evidence>
<dbReference type="KEGG" id="pmrn:116939797"/>
<evidence type="ECO:0000313" key="13">
    <source>
        <dbReference type="RefSeq" id="XP_032804510.1"/>
    </source>
</evidence>
<dbReference type="Gene3D" id="2.40.50.140">
    <property type="entry name" value="Nucleic acid-binding proteins"/>
    <property type="match status" value="1"/>
</dbReference>
<evidence type="ECO:0000256" key="2">
    <source>
        <dbReference type="ARBA" id="ARBA00005636"/>
    </source>
</evidence>
<keyword evidence="5" id="KW-0496">Mitochondrion</keyword>
<keyword evidence="4 13" id="KW-0689">Ribosomal protein</keyword>
<evidence type="ECO:0000256" key="1">
    <source>
        <dbReference type="ARBA" id="ARBA00004173"/>
    </source>
</evidence>
<feature type="domain" description="Large ribosomal subunit protein uL2 RNA-binding" evidence="11">
    <location>
        <begin position="125"/>
        <end position="212"/>
    </location>
</feature>
<feature type="region of interest" description="Disordered" evidence="9">
    <location>
        <begin position="119"/>
        <end position="138"/>
    </location>
</feature>
<evidence type="ECO:0000256" key="4">
    <source>
        <dbReference type="ARBA" id="ARBA00022980"/>
    </source>
</evidence>
<evidence type="ECO:0000256" key="7">
    <source>
        <dbReference type="ARBA" id="ARBA00069872"/>
    </source>
</evidence>
<dbReference type="CTD" id="51069"/>
<dbReference type="InterPro" id="IPR012340">
    <property type="entry name" value="NA-bd_OB-fold"/>
</dbReference>
<dbReference type="FunFam" id="2.30.30.30:FF:000025">
    <property type="entry name" value="39S ribosomal protein L2, mitochondrial"/>
    <property type="match status" value="1"/>
</dbReference>
<dbReference type="AlphaFoldDB" id="A0AAJ7STL1"/>